<comment type="caution">
    <text evidence="1">The sequence shown here is derived from an EMBL/GenBank/DDBJ whole genome shotgun (WGS) entry which is preliminary data.</text>
</comment>
<dbReference type="Proteomes" id="UP000639643">
    <property type="component" value="Unassembled WGS sequence"/>
</dbReference>
<dbReference type="AlphaFoldDB" id="A0A8H6KG99"/>
<reference evidence="1" key="1">
    <citation type="journal article" date="2020" name="Phytopathology">
        <title>Genome Sequence Resources of Colletotrichum truncatum, C. plurivorum, C. musicola, and C. sojae: Four Species Pathogenic to Soybean (Glycine max).</title>
        <authorList>
            <person name="Rogerio F."/>
            <person name="Boufleur T.R."/>
            <person name="Ciampi-Guillardi M."/>
            <person name="Sukno S.A."/>
            <person name="Thon M.R."/>
            <person name="Massola Junior N.S."/>
            <person name="Baroncelli R."/>
        </authorList>
    </citation>
    <scope>NUCLEOTIDE SEQUENCE</scope>
    <source>
        <strain evidence="1">LFN0074</strain>
    </source>
</reference>
<organism evidence="1 2">
    <name type="scientific">Colletotrichum musicola</name>
    <dbReference type="NCBI Taxonomy" id="2175873"/>
    <lineage>
        <taxon>Eukaryota</taxon>
        <taxon>Fungi</taxon>
        <taxon>Dikarya</taxon>
        <taxon>Ascomycota</taxon>
        <taxon>Pezizomycotina</taxon>
        <taxon>Sordariomycetes</taxon>
        <taxon>Hypocreomycetidae</taxon>
        <taxon>Glomerellales</taxon>
        <taxon>Glomerellaceae</taxon>
        <taxon>Colletotrichum</taxon>
        <taxon>Colletotrichum orchidearum species complex</taxon>
    </lineage>
</organism>
<keyword evidence="2" id="KW-1185">Reference proteome</keyword>
<evidence type="ECO:0000313" key="2">
    <source>
        <dbReference type="Proteomes" id="UP000639643"/>
    </source>
</evidence>
<sequence>MEALEERLPPASLQRVETLESQSARRQIKWQGLAAWPSLGIPISEPSVYGASLMHWCNQQRADGRDWAWDWTSVRRAVTL</sequence>
<proteinExistence type="predicted"/>
<gene>
    <name evidence="1" type="ORF">CMUS01_07614</name>
</gene>
<evidence type="ECO:0000313" key="1">
    <source>
        <dbReference type="EMBL" id="KAF6830770.1"/>
    </source>
</evidence>
<dbReference type="EMBL" id="WIGM01000277">
    <property type="protein sequence ID" value="KAF6830770.1"/>
    <property type="molecule type" value="Genomic_DNA"/>
</dbReference>
<name>A0A8H6KG99_9PEZI</name>
<accession>A0A8H6KG99</accession>
<protein>
    <submittedName>
        <fullName evidence="1">Uncharacterized protein</fullName>
    </submittedName>
</protein>